<dbReference type="SUPFAM" id="SSF82171">
    <property type="entry name" value="DPP6 N-terminal domain-like"/>
    <property type="match status" value="1"/>
</dbReference>
<sequence length="1446" mass="155039">MNGHGRTTEDGDAPAILPRRVDQDQGHESVPSMRSLNNGITPPLASPKQTPAMGIAVFQSLPIRPPESDMKPLSIAESSVATGIANSVENRQMSNDDGDEASVATTITEPLAVEDSGMRKSDATTQSDTDEGVDTNNDHAMESEAVFCEDTNDAVGANDEHDVSMDDSTESTVESNAEENFPANGENTQEQDETNILEESDMLVDRHQTEEDNAKDDGTLDATAVAEDVEEHKEVQEDINEESDLSGNPDEGIPSEQEDEIPRGPTTGDAVLDIAEDEMDLPLGKVIQEKQKSAQPLKDDAQELQGEGSVVVATIERSQPEDTDIDIVKPHETEADKEVETSATPKELQNEEPVEIVESTPLDPLGGVPGAEPSGAEFIIASGDESSLKAEKEDDGVSGVAPPASDSSDVINDGQETLEHDPNSSQLDKSETVSMDPEETVGDEGVSAVRNLKPHQEAQGSEELPATLKPKSSDTAPPTDSSNKVSSLPSTSGKIRVPRKKGLALASGGSDEGDEENGFDAGTNAEIVERKRPANDGNLYTLRKPDRHLKNGGAENDEHAQAAASDDAGDEQNLFQIPRAFIVPPSQHELVETNYYSDAEGSGLTEAETVTTAVLAEEYNEDEPEANRLENERLRREVRRRERETAAVVVAVRSNQDGDDGQKGNVEVGSSTRKLKCLALFLLLIGGCVAAFFLLRPDDSESAVTAAPTSDLPCVLFVSESPLLPPFSECQGDCDSDLDCEDGLECFQRDEFESVPGCSCGEIDPSRSDYCVKKKGPPLSISDQVPLGICQGDCDEDSHCGLGLICHQRSGGEPVPGCSGGETEQSNTDYCVKDTKEEPEEPQFLGLCEGQCQDDSSCEPGLFCYQRDEMGQVPGCTDIVENASADRFCVSGVYQVADTDELPLPLCRGDCDDDTDCEDGLFCFQRSGGDGQQVPGCIGGLEESSNSDFCIREIYREFIPFYRWGDRLVGLPKEKFGTSVSLSGDGQILAVGTIDDESVGYVDVYKATESGAAPSTPPSVIWTQLTRLMGEAVGEAFGSKVALSADGQTLVVGNLVDIPTTARRAARIQVFQARTTSLGSNDADFGNWTIVEAYSSNGNVIDMIGDEYDIDDFEFSVAISDDGKYVALGQPSNGGEKLDSIQRGPLVYRKDRQDDGADVMTFLGAPYARLYAGSSVKIATNADGNPRVATGGDNSVRGDGQVRVKELMADYNSNSINQVQVQPGDETESLGWFEVATNSIGQSDNTAVDMSSDGNILALAITNRTSLFYDNADGTGTEIVSWNGPEHVIVYRFKEQGVDDYWDQIGNLIPVSTSQVEDMPTVALSDDGQLLVVGEPWFDFNTGRVRVFKYAQRSDRWVPLQAPLVGLTVGERFGSTLSLVGSASGESESFTLAIGGPSEVGRGLVECYQILNSLLLSESSSVASKNLEPKSTSRIQGIAWDLVWSP</sequence>
<feature type="region of interest" description="Disordered" evidence="1">
    <location>
        <begin position="314"/>
        <end position="569"/>
    </location>
</feature>
<gene>
    <name evidence="2" type="ORF">CYCCA115_LOCUS18683</name>
</gene>
<feature type="compositionally biased region" description="Basic and acidic residues" evidence="1">
    <location>
        <begin position="203"/>
        <end position="218"/>
    </location>
</feature>
<reference evidence="2" key="1">
    <citation type="submission" date="2023-08" db="EMBL/GenBank/DDBJ databases">
        <authorList>
            <person name="Audoor S."/>
            <person name="Bilcke G."/>
        </authorList>
    </citation>
    <scope>NUCLEOTIDE SEQUENCE</scope>
</reference>
<feature type="compositionally biased region" description="Acidic residues" evidence="1">
    <location>
        <begin position="189"/>
        <end position="202"/>
    </location>
</feature>
<feature type="compositionally biased region" description="Polar residues" evidence="1">
    <location>
        <begin position="473"/>
        <end position="493"/>
    </location>
</feature>
<evidence type="ECO:0000313" key="2">
    <source>
        <dbReference type="EMBL" id="CAJ1960342.1"/>
    </source>
</evidence>
<evidence type="ECO:0000313" key="3">
    <source>
        <dbReference type="Proteomes" id="UP001295423"/>
    </source>
</evidence>
<evidence type="ECO:0000256" key="1">
    <source>
        <dbReference type="SAM" id="MobiDB-lite"/>
    </source>
</evidence>
<feature type="compositionally biased region" description="Basic and acidic residues" evidence="1">
    <location>
        <begin position="326"/>
        <end position="340"/>
    </location>
</feature>
<accession>A0AAD2G403</accession>
<name>A0AAD2G403_9STRA</name>
<dbReference type="Proteomes" id="UP001295423">
    <property type="component" value="Unassembled WGS sequence"/>
</dbReference>
<comment type="caution">
    <text evidence="2">The sequence shown here is derived from an EMBL/GenBank/DDBJ whole genome shotgun (WGS) entry which is preliminary data.</text>
</comment>
<keyword evidence="3" id="KW-1185">Reference proteome</keyword>
<feature type="region of interest" description="Disordered" evidence="1">
    <location>
        <begin position="109"/>
        <end position="268"/>
    </location>
</feature>
<dbReference type="EMBL" id="CAKOGP040002058">
    <property type="protein sequence ID" value="CAJ1960342.1"/>
    <property type="molecule type" value="Genomic_DNA"/>
</dbReference>
<feature type="region of interest" description="Disordered" evidence="1">
    <location>
        <begin position="1"/>
        <end position="48"/>
    </location>
</feature>
<protein>
    <submittedName>
        <fullName evidence="2">Uncharacterized protein</fullName>
    </submittedName>
</protein>
<organism evidence="2 3">
    <name type="scientific">Cylindrotheca closterium</name>
    <dbReference type="NCBI Taxonomy" id="2856"/>
    <lineage>
        <taxon>Eukaryota</taxon>
        <taxon>Sar</taxon>
        <taxon>Stramenopiles</taxon>
        <taxon>Ochrophyta</taxon>
        <taxon>Bacillariophyta</taxon>
        <taxon>Bacillariophyceae</taxon>
        <taxon>Bacillariophycidae</taxon>
        <taxon>Bacillariales</taxon>
        <taxon>Bacillariaceae</taxon>
        <taxon>Cylindrotheca</taxon>
    </lineage>
</organism>
<proteinExistence type="predicted"/>